<reference evidence="2" key="1">
    <citation type="journal article" date="2020" name="New Phytol.">
        <title>Comparative genomics reveals dynamic genome evolution in host specialist ectomycorrhizal fungi.</title>
        <authorList>
            <person name="Lofgren L.A."/>
            <person name="Nguyen N.H."/>
            <person name="Vilgalys R."/>
            <person name="Ruytinx J."/>
            <person name="Liao H.L."/>
            <person name="Branco S."/>
            <person name="Kuo A."/>
            <person name="LaButti K."/>
            <person name="Lipzen A."/>
            <person name="Andreopoulos W."/>
            <person name="Pangilinan J."/>
            <person name="Riley R."/>
            <person name="Hundley H."/>
            <person name="Na H."/>
            <person name="Barry K."/>
            <person name="Grigoriev I.V."/>
            <person name="Stajich J.E."/>
            <person name="Kennedy P.G."/>
        </authorList>
    </citation>
    <scope>NUCLEOTIDE SEQUENCE</scope>
    <source>
        <strain evidence="2">FC423</strain>
    </source>
</reference>
<dbReference type="EMBL" id="JABBWM010000006">
    <property type="protein sequence ID" value="KAG2116647.1"/>
    <property type="molecule type" value="Genomic_DNA"/>
</dbReference>
<gene>
    <name evidence="2" type="ORF">F5147DRAFT_673783</name>
</gene>
<dbReference type="GeneID" id="64698030"/>
<protein>
    <submittedName>
        <fullName evidence="2">Uncharacterized protein</fullName>
    </submittedName>
</protein>
<name>A0A9P7JYT6_9AGAM</name>
<evidence type="ECO:0000256" key="1">
    <source>
        <dbReference type="SAM" id="Phobius"/>
    </source>
</evidence>
<accession>A0A9P7JYT6</accession>
<dbReference type="Proteomes" id="UP000823399">
    <property type="component" value="Unassembled WGS sequence"/>
</dbReference>
<keyword evidence="1" id="KW-0472">Membrane</keyword>
<dbReference type="RefSeq" id="XP_041297746.1">
    <property type="nucleotide sequence ID" value="XM_041435771.1"/>
</dbReference>
<sequence length="96" mass="10510">LHIRKNGGFFEAESRLWTCYLAMPLYICGFLMLGAGIQNLNKAALIIGWGIATRIVMTASLVLPRRLTRLLILFLKAVVEPKPSRGFGLALAHGSA</sequence>
<organism evidence="2 3">
    <name type="scientific">Suillus discolor</name>
    <dbReference type="NCBI Taxonomy" id="1912936"/>
    <lineage>
        <taxon>Eukaryota</taxon>
        <taxon>Fungi</taxon>
        <taxon>Dikarya</taxon>
        <taxon>Basidiomycota</taxon>
        <taxon>Agaricomycotina</taxon>
        <taxon>Agaricomycetes</taxon>
        <taxon>Agaricomycetidae</taxon>
        <taxon>Boletales</taxon>
        <taxon>Suillineae</taxon>
        <taxon>Suillaceae</taxon>
        <taxon>Suillus</taxon>
    </lineage>
</organism>
<dbReference type="AlphaFoldDB" id="A0A9P7JYT6"/>
<feature type="transmembrane region" description="Helical" evidence="1">
    <location>
        <begin position="43"/>
        <end position="63"/>
    </location>
</feature>
<evidence type="ECO:0000313" key="3">
    <source>
        <dbReference type="Proteomes" id="UP000823399"/>
    </source>
</evidence>
<dbReference type="OrthoDB" id="2533084at2759"/>
<keyword evidence="3" id="KW-1185">Reference proteome</keyword>
<feature type="transmembrane region" description="Helical" evidence="1">
    <location>
        <begin position="20"/>
        <end position="37"/>
    </location>
</feature>
<feature type="non-terminal residue" evidence="2">
    <location>
        <position position="96"/>
    </location>
</feature>
<evidence type="ECO:0000313" key="2">
    <source>
        <dbReference type="EMBL" id="KAG2116647.1"/>
    </source>
</evidence>
<keyword evidence="1" id="KW-1133">Transmembrane helix</keyword>
<keyword evidence="1" id="KW-0812">Transmembrane</keyword>
<comment type="caution">
    <text evidence="2">The sequence shown here is derived from an EMBL/GenBank/DDBJ whole genome shotgun (WGS) entry which is preliminary data.</text>
</comment>
<proteinExistence type="predicted"/>